<dbReference type="GO" id="GO:0006032">
    <property type="term" value="P:chitin catabolic process"/>
    <property type="evidence" value="ECO:0007669"/>
    <property type="project" value="TreeGrafter"/>
</dbReference>
<dbReference type="AlphaFoldDB" id="A0A1W0WEK5"/>
<dbReference type="SMART" id="SM00636">
    <property type="entry name" value="Glyco_18"/>
    <property type="match status" value="1"/>
</dbReference>
<evidence type="ECO:0000313" key="6">
    <source>
        <dbReference type="EMBL" id="OQV13641.1"/>
    </source>
</evidence>
<dbReference type="Pfam" id="PF00704">
    <property type="entry name" value="Glyco_hydro_18"/>
    <property type="match status" value="1"/>
</dbReference>
<dbReference type="SUPFAM" id="SSF51445">
    <property type="entry name" value="(Trans)glycosidases"/>
    <property type="match status" value="1"/>
</dbReference>
<gene>
    <name evidence="6" type="ORF">BV898_12112</name>
</gene>
<dbReference type="GO" id="GO:0004568">
    <property type="term" value="F:chitinase activity"/>
    <property type="evidence" value="ECO:0007669"/>
    <property type="project" value="TreeGrafter"/>
</dbReference>
<comment type="caution">
    <text evidence="6">The sequence shown here is derived from an EMBL/GenBank/DDBJ whole genome shotgun (WGS) entry which is preliminary data.</text>
</comment>
<organism evidence="6 7">
    <name type="scientific">Hypsibius exemplaris</name>
    <name type="common">Freshwater tardigrade</name>
    <dbReference type="NCBI Taxonomy" id="2072580"/>
    <lineage>
        <taxon>Eukaryota</taxon>
        <taxon>Metazoa</taxon>
        <taxon>Ecdysozoa</taxon>
        <taxon>Tardigrada</taxon>
        <taxon>Eutardigrada</taxon>
        <taxon>Parachela</taxon>
        <taxon>Hypsibioidea</taxon>
        <taxon>Hypsibiidae</taxon>
        <taxon>Hypsibius</taxon>
    </lineage>
</organism>
<keyword evidence="4" id="KW-0326">Glycosidase</keyword>
<dbReference type="Gene3D" id="3.10.50.10">
    <property type="match status" value="1"/>
</dbReference>
<proteinExistence type="predicted"/>
<evidence type="ECO:0000256" key="3">
    <source>
        <dbReference type="ARBA" id="ARBA00023180"/>
    </source>
</evidence>
<evidence type="ECO:0000259" key="5">
    <source>
        <dbReference type="PROSITE" id="PS51910"/>
    </source>
</evidence>
<dbReference type="InterPro" id="IPR050314">
    <property type="entry name" value="Glycosyl_Hydrlase_18"/>
</dbReference>
<dbReference type="InterPro" id="IPR017853">
    <property type="entry name" value="GH"/>
</dbReference>
<keyword evidence="3" id="KW-0325">Glycoprotein</keyword>
<dbReference type="FunFam" id="3.10.50.10:FF:000003">
    <property type="entry name" value="Class V chitinase CHIT5b"/>
    <property type="match status" value="1"/>
</dbReference>
<protein>
    <recommendedName>
        <fullName evidence="5">GH18 domain-containing protein</fullName>
    </recommendedName>
</protein>
<evidence type="ECO:0000256" key="2">
    <source>
        <dbReference type="ARBA" id="ARBA00022801"/>
    </source>
</evidence>
<dbReference type="InterPro" id="IPR029070">
    <property type="entry name" value="Chitinase_insertion_sf"/>
</dbReference>
<dbReference type="Proteomes" id="UP000192578">
    <property type="component" value="Unassembled WGS sequence"/>
</dbReference>
<dbReference type="PANTHER" id="PTHR11177:SF144">
    <property type="entry name" value="CHITINASE 5"/>
    <property type="match status" value="1"/>
</dbReference>
<feature type="domain" description="GH18" evidence="5">
    <location>
        <begin position="1"/>
        <end position="220"/>
    </location>
</feature>
<dbReference type="PANTHER" id="PTHR11177">
    <property type="entry name" value="CHITINASE"/>
    <property type="match status" value="1"/>
</dbReference>
<sequence length="220" mass="24234">MDVSTISTTTRVSPMAADLTSTALPVNAAKAVVITTTAPAETFVKLQQTKLDHPKLKFLLGIGGKSSEVLGKTASDRLIRSKFLATILRDLRNWNLDALQKHLQCRIPIMTLNIKESMAENLSSLGISRSKLVLGIPFYGRGWILKDVEKHDLGAGAASRVYSGNHTKESGVWAYYEICQAIKNEGATYHFDEEIAASYAYTPLWWIGYNDVATVRTKVS</sequence>
<evidence type="ECO:0000313" key="7">
    <source>
        <dbReference type="Proteomes" id="UP000192578"/>
    </source>
</evidence>
<dbReference type="InterPro" id="IPR001223">
    <property type="entry name" value="Glyco_hydro18_cat"/>
</dbReference>
<dbReference type="Gene3D" id="3.20.20.80">
    <property type="entry name" value="Glycosidases"/>
    <property type="match status" value="1"/>
</dbReference>
<dbReference type="EMBL" id="MTYJ01000119">
    <property type="protein sequence ID" value="OQV13641.1"/>
    <property type="molecule type" value="Genomic_DNA"/>
</dbReference>
<dbReference type="GO" id="GO:0008061">
    <property type="term" value="F:chitin binding"/>
    <property type="evidence" value="ECO:0007669"/>
    <property type="project" value="InterPro"/>
</dbReference>
<dbReference type="GO" id="GO:0005576">
    <property type="term" value="C:extracellular region"/>
    <property type="evidence" value="ECO:0007669"/>
    <property type="project" value="TreeGrafter"/>
</dbReference>
<dbReference type="SUPFAM" id="SSF54556">
    <property type="entry name" value="Chitinase insertion domain"/>
    <property type="match status" value="1"/>
</dbReference>
<keyword evidence="1" id="KW-0732">Signal</keyword>
<keyword evidence="7" id="KW-1185">Reference proteome</keyword>
<evidence type="ECO:0000256" key="4">
    <source>
        <dbReference type="ARBA" id="ARBA00023295"/>
    </source>
</evidence>
<dbReference type="PROSITE" id="PS51910">
    <property type="entry name" value="GH18_2"/>
    <property type="match status" value="1"/>
</dbReference>
<reference evidence="7" key="1">
    <citation type="submission" date="2017-01" db="EMBL/GenBank/DDBJ databases">
        <title>Comparative genomics of anhydrobiosis in the tardigrade Hypsibius dujardini.</title>
        <authorList>
            <person name="Yoshida Y."/>
            <person name="Koutsovoulos G."/>
            <person name="Laetsch D."/>
            <person name="Stevens L."/>
            <person name="Kumar S."/>
            <person name="Horikawa D."/>
            <person name="Ishino K."/>
            <person name="Komine S."/>
            <person name="Tomita M."/>
            <person name="Blaxter M."/>
            <person name="Arakawa K."/>
        </authorList>
    </citation>
    <scope>NUCLEOTIDE SEQUENCE [LARGE SCALE GENOMIC DNA]</scope>
    <source>
        <strain evidence="7">Z151</strain>
    </source>
</reference>
<dbReference type="GO" id="GO:0005975">
    <property type="term" value="P:carbohydrate metabolic process"/>
    <property type="evidence" value="ECO:0007669"/>
    <property type="project" value="InterPro"/>
</dbReference>
<accession>A0A1W0WEK5</accession>
<name>A0A1W0WEK5_HYPEX</name>
<dbReference type="InterPro" id="IPR011583">
    <property type="entry name" value="Chitinase_II/V-like_cat"/>
</dbReference>
<evidence type="ECO:0000256" key="1">
    <source>
        <dbReference type="ARBA" id="ARBA00022729"/>
    </source>
</evidence>
<keyword evidence="2" id="KW-0378">Hydrolase</keyword>
<dbReference type="OrthoDB" id="73875at2759"/>